<gene>
    <name evidence="2" type="ORF">BSTOLATCC_MIC31905</name>
</gene>
<evidence type="ECO:0000256" key="1">
    <source>
        <dbReference type="SAM" id="MobiDB-lite"/>
    </source>
</evidence>
<name>A0AAU9JGX4_9CILI</name>
<dbReference type="AlphaFoldDB" id="A0AAU9JGX4"/>
<comment type="caution">
    <text evidence="2">The sequence shown here is derived from an EMBL/GenBank/DDBJ whole genome shotgun (WGS) entry which is preliminary data.</text>
</comment>
<organism evidence="2 3">
    <name type="scientific">Blepharisma stoltei</name>
    <dbReference type="NCBI Taxonomy" id="1481888"/>
    <lineage>
        <taxon>Eukaryota</taxon>
        <taxon>Sar</taxon>
        <taxon>Alveolata</taxon>
        <taxon>Ciliophora</taxon>
        <taxon>Postciliodesmatophora</taxon>
        <taxon>Heterotrichea</taxon>
        <taxon>Heterotrichida</taxon>
        <taxon>Blepharismidae</taxon>
        <taxon>Blepharisma</taxon>
    </lineage>
</organism>
<accession>A0AAU9JGX4</accession>
<dbReference type="Proteomes" id="UP001162131">
    <property type="component" value="Unassembled WGS sequence"/>
</dbReference>
<keyword evidence="3" id="KW-1185">Reference proteome</keyword>
<evidence type="ECO:0000313" key="2">
    <source>
        <dbReference type="EMBL" id="CAG9322789.1"/>
    </source>
</evidence>
<evidence type="ECO:0000313" key="3">
    <source>
        <dbReference type="Proteomes" id="UP001162131"/>
    </source>
</evidence>
<protein>
    <submittedName>
        <fullName evidence="2">Uncharacterized protein</fullName>
    </submittedName>
</protein>
<proteinExistence type="predicted"/>
<dbReference type="EMBL" id="CAJZBQ010000032">
    <property type="protein sequence ID" value="CAG9322789.1"/>
    <property type="molecule type" value="Genomic_DNA"/>
</dbReference>
<reference evidence="2" key="1">
    <citation type="submission" date="2021-09" db="EMBL/GenBank/DDBJ databases">
        <authorList>
            <consortium name="AG Swart"/>
            <person name="Singh M."/>
            <person name="Singh A."/>
            <person name="Seah K."/>
            <person name="Emmerich C."/>
        </authorList>
    </citation>
    <scope>NUCLEOTIDE SEQUENCE</scope>
    <source>
        <strain evidence="2">ATCC30299</strain>
    </source>
</reference>
<feature type="region of interest" description="Disordered" evidence="1">
    <location>
        <begin position="1"/>
        <end position="23"/>
    </location>
</feature>
<sequence length="214" mass="25382">MKSKIRYWQTKSRNGQRAPSDGRKLFENHKNNISAEFAQALNLDVKRTPSISPDHSLSGESNQSFDSIHRRSPVFMSLEDSYSKPFAAKRDREYANLLKINSRSSFVEKFPQKEKRIFSKMNDLYSMKPNKSMDKLIEENLRMLEKNHKRRIISQDRGNSLEHLPMFNKQVYTKKQPKYIISNPISLENKIFPEVRRKISNFRDIIVNQPNYYY</sequence>